<keyword evidence="3" id="KW-1185">Reference proteome</keyword>
<dbReference type="Pfam" id="PF14441">
    <property type="entry name" value="OTT_1508_deam"/>
    <property type="match status" value="1"/>
</dbReference>
<sequence>MANELDPHCLVALMNYEFKSGQDGSARRLDPPSHLTSGIVDHHGTNVRTFPILDTLAHISVSRPNSQVVAIALQLKPDTKEIRLTIAENQDVADSLVNHLYNIWRKLQALSDEYAGQRKAEWDGDEMLSPVIASDVARPLKIEIFREIYKFSLEKQKKRVNKWLRALCDFMEELEKRRAGVALEGFEWNLYNAVVALVLALKLVFKHSENQLTDDEWEQVYWQSMTANLEAKLVLADRHGLGCDALAQELNGDRDGDPFQLRRALEKLISLPCHIESLFGFAHSPRLRSALQYHMTICAVLGQAQIVILPTSQEQWKSFLEAACGQPGQWQEKDARTLFQKFGSREWKCPVHCECGLIQYLQTKHCDSWDNVPAFSYIGVSKLSCSACRVWIEAFNVLGGPKFYTRGSHGKWYWPWAMPTMGVGSLRENMAGMVLDEYLTQLEKRGKIKKRAGSDSSGAIPSGAEHNISDADSQRAKAMGDAAVQDSGGTLSGFFSDNVQFLHANVPRFVG</sequence>
<evidence type="ECO:0000313" key="2">
    <source>
        <dbReference type="EMBL" id="RPA92455.1"/>
    </source>
</evidence>
<proteinExistence type="predicted"/>
<dbReference type="InterPro" id="IPR027796">
    <property type="entry name" value="OTT_1508_deam-like"/>
</dbReference>
<dbReference type="AlphaFoldDB" id="A0A3N4J2S0"/>
<dbReference type="OrthoDB" id="5308969at2759"/>
<name>A0A3N4J2S0_9PEZI</name>
<evidence type="ECO:0000256" key="1">
    <source>
        <dbReference type="SAM" id="MobiDB-lite"/>
    </source>
</evidence>
<reference evidence="2 3" key="1">
    <citation type="journal article" date="2018" name="Nat. Ecol. Evol.">
        <title>Pezizomycetes genomes reveal the molecular basis of ectomycorrhizal truffle lifestyle.</title>
        <authorList>
            <person name="Murat C."/>
            <person name="Payen T."/>
            <person name="Noel B."/>
            <person name="Kuo A."/>
            <person name="Morin E."/>
            <person name="Chen J."/>
            <person name="Kohler A."/>
            <person name="Krizsan K."/>
            <person name="Balestrini R."/>
            <person name="Da Silva C."/>
            <person name="Montanini B."/>
            <person name="Hainaut M."/>
            <person name="Levati E."/>
            <person name="Barry K.W."/>
            <person name="Belfiori B."/>
            <person name="Cichocki N."/>
            <person name="Clum A."/>
            <person name="Dockter R.B."/>
            <person name="Fauchery L."/>
            <person name="Guy J."/>
            <person name="Iotti M."/>
            <person name="Le Tacon F."/>
            <person name="Lindquist E.A."/>
            <person name="Lipzen A."/>
            <person name="Malagnac F."/>
            <person name="Mello A."/>
            <person name="Molinier V."/>
            <person name="Miyauchi S."/>
            <person name="Poulain J."/>
            <person name="Riccioni C."/>
            <person name="Rubini A."/>
            <person name="Sitrit Y."/>
            <person name="Splivallo R."/>
            <person name="Traeger S."/>
            <person name="Wang M."/>
            <person name="Zifcakova L."/>
            <person name="Wipf D."/>
            <person name="Zambonelli A."/>
            <person name="Paolocci F."/>
            <person name="Nowrousian M."/>
            <person name="Ottonello S."/>
            <person name="Baldrian P."/>
            <person name="Spatafora J.W."/>
            <person name="Henrissat B."/>
            <person name="Nagy L.G."/>
            <person name="Aury J.M."/>
            <person name="Wincker P."/>
            <person name="Grigoriev I.V."/>
            <person name="Bonfante P."/>
            <person name="Martin F.M."/>
        </authorList>
    </citation>
    <scope>NUCLEOTIDE SEQUENCE [LARGE SCALE GENOMIC DNA]</scope>
    <source>
        <strain evidence="2 3">120613-1</strain>
    </source>
</reference>
<dbReference type="Proteomes" id="UP000276215">
    <property type="component" value="Unassembled WGS sequence"/>
</dbReference>
<feature type="region of interest" description="Disordered" evidence="1">
    <location>
        <begin position="449"/>
        <end position="472"/>
    </location>
</feature>
<accession>A0A3N4J2S0</accession>
<dbReference type="EMBL" id="ML120472">
    <property type="protein sequence ID" value="RPA92455.1"/>
    <property type="molecule type" value="Genomic_DNA"/>
</dbReference>
<protein>
    <submittedName>
        <fullName evidence="2">Uncharacterized protein</fullName>
    </submittedName>
</protein>
<gene>
    <name evidence="2" type="ORF">L873DRAFT_1794227</name>
</gene>
<evidence type="ECO:0000313" key="3">
    <source>
        <dbReference type="Proteomes" id="UP000276215"/>
    </source>
</evidence>
<organism evidence="2 3">
    <name type="scientific">Choiromyces venosus 120613-1</name>
    <dbReference type="NCBI Taxonomy" id="1336337"/>
    <lineage>
        <taxon>Eukaryota</taxon>
        <taxon>Fungi</taxon>
        <taxon>Dikarya</taxon>
        <taxon>Ascomycota</taxon>
        <taxon>Pezizomycotina</taxon>
        <taxon>Pezizomycetes</taxon>
        <taxon>Pezizales</taxon>
        <taxon>Tuberaceae</taxon>
        <taxon>Choiromyces</taxon>
    </lineage>
</organism>